<name>A0ABT5PMX7_9PSED</name>
<keyword evidence="4" id="KW-1185">Reference proteome</keyword>
<feature type="transmembrane region" description="Helical" evidence="1">
    <location>
        <begin position="6"/>
        <end position="29"/>
    </location>
</feature>
<dbReference type="Pfam" id="PF14373">
    <property type="entry name" value="Imm_superinfect"/>
    <property type="match status" value="1"/>
</dbReference>
<organism evidence="3 4">
    <name type="scientific">Pseudomonas aphyarum</name>
    <dbReference type="NCBI Taxonomy" id="2942629"/>
    <lineage>
        <taxon>Bacteria</taxon>
        <taxon>Pseudomonadati</taxon>
        <taxon>Pseudomonadota</taxon>
        <taxon>Gammaproteobacteria</taxon>
        <taxon>Pseudomonadales</taxon>
        <taxon>Pseudomonadaceae</taxon>
        <taxon>Pseudomonas</taxon>
    </lineage>
</organism>
<feature type="transmembrane region" description="Helical" evidence="1">
    <location>
        <begin position="41"/>
        <end position="61"/>
    </location>
</feature>
<dbReference type="InterPro" id="IPR018649">
    <property type="entry name" value="SHOCT"/>
</dbReference>
<keyword evidence="1" id="KW-1133">Transmembrane helix</keyword>
<gene>
    <name evidence="3" type="ORF">M5G18_11650</name>
</gene>
<evidence type="ECO:0000313" key="4">
    <source>
        <dbReference type="Proteomes" id="UP001150531"/>
    </source>
</evidence>
<evidence type="ECO:0000259" key="2">
    <source>
        <dbReference type="Pfam" id="PF09851"/>
    </source>
</evidence>
<evidence type="ECO:0000313" key="3">
    <source>
        <dbReference type="EMBL" id="MDD1125242.1"/>
    </source>
</evidence>
<protein>
    <submittedName>
        <fullName evidence="3">Superinfection immunity protein</fullName>
    </submittedName>
</protein>
<dbReference type="EMBL" id="JAMDGS010000007">
    <property type="protein sequence ID" value="MDD1125242.1"/>
    <property type="molecule type" value="Genomic_DNA"/>
</dbReference>
<feature type="domain" description="SHOCT" evidence="2">
    <location>
        <begin position="85"/>
        <end position="111"/>
    </location>
</feature>
<dbReference type="Pfam" id="PF09851">
    <property type="entry name" value="SHOCT"/>
    <property type="match status" value="1"/>
</dbReference>
<sequence>MQNDTGPLGMLVLLFVVFMVYFMPCLNAYHRRHPNFNSIFLLNLLLGWTLIGWVIAIVWSASSIPPVEPIRVRPETEPSEDKYQKIERLGGLKDKGLLTESEYEAEKAKILQS</sequence>
<dbReference type="Proteomes" id="UP001150531">
    <property type="component" value="Unassembled WGS sequence"/>
</dbReference>
<dbReference type="InterPro" id="IPR016410">
    <property type="entry name" value="Phage_imm"/>
</dbReference>
<proteinExistence type="predicted"/>
<dbReference type="RefSeq" id="WP_212550518.1">
    <property type="nucleotide sequence ID" value="NZ_JAMDGS010000007.1"/>
</dbReference>
<keyword evidence="1" id="KW-0472">Membrane</keyword>
<evidence type="ECO:0000256" key="1">
    <source>
        <dbReference type="SAM" id="Phobius"/>
    </source>
</evidence>
<keyword evidence="1" id="KW-0812">Transmembrane</keyword>
<reference evidence="3" key="1">
    <citation type="submission" date="2022-05" db="EMBL/GenBank/DDBJ databases">
        <title>Novel Pseudomonas spp. Isolated from a Rainbow Trout Aquaculture Facility.</title>
        <authorList>
            <person name="Testerman T."/>
            <person name="Graf J."/>
        </authorList>
    </citation>
    <scope>NUCLEOTIDE SEQUENCE</scope>
    <source>
        <strain evidence="3">ID386</strain>
    </source>
</reference>
<accession>A0ABT5PMX7</accession>
<comment type="caution">
    <text evidence="3">The sequence shown here is derived from an EMBL/GenBank/DDBJ whole genome shotgun (WGS) entry which is preliminary data.</text>
</comment>